<dbReference type="Proteomes" id="UP001230051">
    <property type="component" value="Unassembled WGS sequence"/>
</dbReference>
<sequence length="294" mass="32805">MADFANTNTPQVGDPDNASRDYQCTCEHLKNVGSLAAQSDGTFHCNCGETPQISFLPDSEIAEPLFHGFCHKAVFERQYDFNFYKERKGQLRDGSPCLVNEGAVGCPHHPQIKLEPSSCDNIHKLKACSDHCSNIRAQYERKLQGSQQYINQWEEMIKTKERVANMQKQDEPEKVQHLPSHQHTYVCQLCCRTVAKGELSGLKSTAMMEPLESTVKSHVMSCHGCKGSESHSNVCDPTSSQGRNSSYTRRVSAAGCTCPRPSFSLTRACSDCAPQEVTTPKFYQGHECLKTQMD</sequence>
<reference evidence="1" key="1">
    <citation type="submission" date="2022-02" db="EMBL/GenBank/DDBJ databases">
        <title>Atlantic sturgeon de novo genome assembly.</title>
        <authorList>
            <person name="Stock M."/>
            <person name="Klopp C."/>
            <person name="Guiguen Y."/>
            <person name="Cabau C."/>
            <person name="Parinello H."/>
            <person name="Santidrian Yebra-Pimentel E."/>
            <person name="Kuhl H."/>
            <person name="Dirks R.P."/>
            <person name="Guessner J."/>
            <person name="Wuertz S."/>
            <person name="Du K."/>
            <person name="Schartl M."/>
        </authorList>
    </citation>
    <scope>NUCLEOTIDE SEQUENCE</scope>
    <source>
        <strain evidence="1">STURGEONOMICS-FGT-2020</strain>
        <tissue evidence="1">Whole blood</tissue>
    </source>
</reference>
<comment type="caution">
    <text evidence="1">The sequence shown here is derived from an EMBL/GenBank/DDBJ whole genome shotgun (WGS) entry which is preliminary data.</text>
</comment>
<gene>
    <name evidence="1" type="ORF">AOXY_G26297</name>
</gene>
<dbReference type="AlphaFoldDB" id="A0AAD8CTJ5"/>
<proteinExistence type="predicted"/>
<organism evidence="1 2">
    <name type="scientific">Acipenser oxyrinchus oxyrinchus</name>
    <dbReference type="NCBI Taxonomy" id="40147"/>
    <lineage>
        <taxon>Eukaryota</taxon>
        <taxon>Metazoa</taxon>
        <taxon>Chordata</taxon>
        <taxon>Craniata</taxon>
        <taxon>Vertebrata</taxon>
        <taxon>Euteleostomi</taxon>
        <taxon>Actinopterygii</taxon>
        <taxon>Chondrostei</taxon>
        <taxon>Acipenseriformes</taxon>
        <taxon>Acipenseridae</taxon>
        <taxon>Acipenser</taxon>
    </lineage>
</organism>
<evidence type="ECO:0000313" key="1">
    <source>
        <dbReference type="EMBL" id="KAK1156172.1"/>
    </source>
</evidence>
<dbReference type="EMBL" id="JAGXEW010000028">
    <property type="protein sequence ID" value="KAK1156172.1"/>
    <property type="molecule type" value="Genomic_DNA"/>
</dbReference>
<accession>A0AAD8CTJ5</accession>
<evidence type="ECO:0000313" key="2">
    <source>
        <dbReference type="Proteomes" id="UP001230051"/>
    </source>
</evidence>
<name>A0AAD8CTJ5_ACIOX</name>
<protein>
    <submittedName>
        <fullName evidence="1">Uncharacterized protein</fullName>
    </submittedName>
</protein>
<keyword evidence="2" id="KW-1185">Reference proteome</keyword>